<feature type="compositionally biased region" description="Polar residues" evidence="6">
    <location>
        <begin position="287"/>
        <end position="301"/>
    </location>
</feature>
<feature type="region of interest" description="Disordered" evidence="6">
    <location>
        <begin position="473"/>
        <end position="570"/>
    </location>
</feature>
<feature type="region of interest" description="Disordered" evidence="6">
    <location>
        <begin position="286"/>
        <end position="309"/>
    </location>
</feature>
<feature type="domain" description="Rhodopsin" evidence="8">
    <location>
        <begin position="36"/>
        <end position="249"/>
    </location>
</feature>
<dbReference type="GO" id="GO:0016020">
    <property type="term" value="C:membrane"/>
    <property type="evidence" value="ECO:0007669"/>
    <property type="project" value="UniProtKB-SubCell"/>
</dbReference>
<name>S3C7R7_OPHP1</name>
<feature type="transmembrane region" description="Helical" evidence="7">
    <location>
        <begin position="221"/>
        <end position="240"/>
    </location>
</feature>
<dbReference type="VEuPathDB" id="FungiDB:F503_04449"/>
<dbReference type="AlphaFoldDB" id="S3C7R7"/>
<evidence type="ECO:0000313" key="10">
    <source>
        <dbReference type="Proteomes" id="UP000016923"/>
    </source>
</evidence>
<keyword evidence="3 7" id="KW-1133">Transmembrane helix</keyword>
<protein>
    <submittedName>
        <fullName evidence="9">Pth11-like integral membrane protein</fullName>
    </submittedName>
</protein>
<evidence type="ECO:0000256" key="4">
    <source>
        <dbReference type="ARBA" id="ARBA00023136"/>
    </source>
</evidence>
<feature type="transmembrane region" description="Helical" evidence="7">
    <location>
        <begin position="183"/>
        <end position="209"/>
    </location>
</feature>
<accession>S3C7R7</accession>
<dbReference type="Pfam" id="PF20684">
    <property type="entry name" value="Fung_rhodopsin"/>
    <property type="match status" value="1"/>
</dbReference>
<evidence type="ECO:0000259" key="8">
    <source>
        <dbReference type="Pfam" id="PF20684"/>
    </source>
</evidence>
<comment type="subcellular location">
    <subcellularLocation>
        <location evidence="1">Membrane</location>
        <topology evidence="1">Multi-pass membrane protein</topology>
    </subcellularLocation>
</comment>
<dbReference type="STRING" id="1262450.S3C7R7"/>
<organism evidence="9 10">
    <name type="scientific">Ophiostoma piceae (strain UAMH 11346)</name>
    <name type="common">Sap stain fungus</name>
    <dbReference type="NCBI Taxonomy" id="1262450"/>
    <lineage>
        <taxon>Eukaryota</taxon>
        <taxon>Fungi</taxon>
        <taxon>Dikarya</taxon>
        <taxon>Ascomycota</taxon>
        <taxon>Pezizomycotina</taxon>
        <taxon>Sordariomycetes</taxon>
        <taxon>Sordariomycetidae</taxon>
        <taxon>Ophiostomatales</taxon>
        <taxon>Ophiostomataceae</taxon>
        <taxon>Ophiostoma</taxon>
    </lineage>
</organism>
<dbReference type="Proteomes" id="UP000016923">
    <property type="component" value="Unassembled WGS sequence"/>
</dbReference>
<dbReference type="PANTHER" id="PTHR33048:SF19">
    <property type="entry name" value="MEMBRANE PROTEIN PTH11-LIKE, PUTATIVE (AFU_ORTHOLOGUE AFUA_1G14080)-RELATED"/>
    <property type="match status" value="1"/>
</dbReference>
<feature type="transmembrane region" description="Helical" evidence="7">
    <location>
        <begin position="260"/>
        <end position="277"/>
    </location>
</feature>
<evidence type="ECO:0000256" key="2">
    <source>
        <dbReference type="ARBA" id="ARBA00022692"/>
    </source>
</evidence>
<dbReference type="EMBL" id="KE148148">
    <property type="protein sequence ID" value="EPE08862.1"/>
    <property type="molecule type" value="Genomic_DNA"/>
</dbReference>
<evidence type="ECO:0000256" key="1">
    <source>
        <dbReference type="ARBA" id="ARBA00004141"/>
    </source>
</evidence>
<proteinExistence type="inferred from homology"/>
<gene>
    <name evidence="9" type="ORF">F503_04449</name>
</gene>
<sequence length="570" mass="62033">MGIYSQAPGVLSFAEVKPTLLVCWWMTIFCFVIILLRIAGRFIRSEQLFAEDRTVGYAIITLFLRMGCVHAILIFGTNNVDFGSTQPSAKDLHRRAIASGLVIASRILHAATLWILKITILEFFQRISDAVSERFSEVATKVIRGLLLATFIAVVISDLAECQPFNHYWQVLPDPGGKCRQGFAQLLTVSVCNVITDLLLVLLPIRIIMQSRQPLKRKIQLSLLFTLSLGVVGATIYRATRVIQVHGDQQLRSLLASVELLFATAAANTLVLGSFVRDRGVKKNKYRNNSTADSIDHSSTTRSRRPTANRYWGSDEDLVRGLGLGVERSLREAPDNFPTADGVPPVPGTPALRVDDTAAGAGGVHHANASELYAPESLQYRNGGTGVQELDSWHFPDRRRSGATNSAQSGQSGMSVVSGHSDDDALLRDPLSPAYRHNSPSTRRVSFYGASNPVGGLSELEGDSYRDAPATNLRAPVHRSSNDQTPPSPAYTASNRGVRRGSTALLSDLGGYLGPPTRHRPRSDVRSSNLETVPQRPEAAPLSRPSSANPKSPDQYMGDITLMDAGGLLK</sequence>
<evidence type="ECO:0000313" key="9">
    <source>
        <dbReference type="EMBL" id="EPE08862.1"/>
    </source>
</evidence>
<feature type="region of interest" description="Disordered" evidence="6">
    <location>
        <begin position="396"/>
        <end position="451"/>
    </location>
</feature>
<feature type="region of interest" description="Disordered" evidence="6">
    <location>
        <begin position="332"/>
        <end position="356"/>
    </location>
</feature>
<evidence type="ECO:0000256" key="3">
    <source>
        <dbReference type="ARBA" id="ARBA00022989"/>
    </source>
</evidence>
<dbReference type="PANTHER" id="PTHR33048">
    <property type="entry name" value="PTH11-LIKE INTEGRAL MEMBRANE PROTEIN (AFU_ORTHOLOGUE AFUA_5G11245)"/>
    <property type="match status" value="1"/>
</dbReference>
<keyword evidence="4 7" id="KW-0472">Membrane</keyword>
<feature type="transmembrane region" description="Helical" evidence="7">
    <location>
        <begin position="55"/>
        <end position="76"/>
    </location>
</feature>
<feature type="transmembrane region" description="Helical" evidence="7">
    <location>
        <begin position="142"/>
        <end position="160"/>
    </location>
</feature>
<dbReference type="InterPro" id="IPR049326">
    <property type="entry name" value="Rhodopsin_dom_fungi"/>
</dbReference>
<evidence type="ECO:0000256" key="6">
    <source>
        <dbReference type="SAM" id="MobiDB-lite"/>
    </source>
</evidence>
<keyword evidence="2 7" id="KW-0812">Transmembrane</keyword>
<comment type="similarity">
    <text evidence="5">Belongs to the SAT4 family.</text>
</comment>
<dbReference type="InterPro" id="IPR052337">
    <property type="entry name" value="SAT4-like"/>
</dbReference>
<feature type="transmembrane region" description="Helical" evidence="7">
    <location>
        <begin position="19"/>
        <end position="43"/>
    </location>
</feature>
<dbReference type="eggNOG" id="ENOG502RYRX">
    <property type="taxonomic scope" value="Eukaryota"/>
</dbReference>
<evidence type="ECO:0000256" key="7">
    <source>
        <dbReference type="SAM" id="Phobius"/>
    </source>
</evidence>
<dbReference type="HOGENOM" id="CLU_019101_1_2_1"/>
<reference evidence="9 10" key="1">
    <citation type="journal article" date="2013" name="BMC Genomics">
        <title>The genome and transcriptome of the pine saprophyte Ophiostoma piceae, and a comparison with the bark beetle-associated pine pathogen Grosmannia clavigera.</title>
        <authorList>
            <person name="Haridas S."/>
            <person name="Wang Y."/>
            <person name="Lim L."/>
            <person name="Massoumi Alamouti S."/>
            <person name="Jackman S."/>
            <person name="Docking R."/>
            <person name="Robertson G."/>
            <person name="Birol I."/>
            <person name="Bohlmann J."/>
            <person name="Breuil C."/>
        </authorList>
    </citation>
    <scope>NUCLEOTIDE SEQUENCE [LARGE SCALE GENOMIC DNA]</scope>
    <source>
        <strain evidence="9 10">UAMH 11346</strain>
    </source>
</reference>
<feature type="transmembrane region" description="Helical" evidence="7">
    <location>
        <begin position="96"/>
        <end position="116"/>
    </location>
</feature>
<feature type="compositionally biased region" description="Low complexity" evidence="6">
    <location>
        <begin position="406"/>
        <end position="419"/>
    </location>
</feature>
<dbReference type="OrthoDB" id="5398233at2759"/>
<evidence type="ECO:0000256" key="5">
    <source>
        <dbReference type="ARBA" id="ARBA00038359"/>
    </source>
</evidence>
<keyword evidence="10" id="KW-1185">Reference proteome</keyword>